<reference evidence="2" key="1">
    <citation type="submission" date="2008-03" db="EMBL/GenBank/DDBJ databases">
        <title>Complete sequence of Polynucleobacter necessarius STIR1.</title>
        <authorList>
            <consortium name="US DOE Joint Genome Institute"/>
            <person name="Copeland A."/>
            <person name="Lucas S."/>
            <person name="Lapidus A."/>
            <person name="Barry K."/>
            <person name="Detter J.C."/>
            <person name="Glavina del Rio T."/>
            <person name="Hammon N."/>
            <person name="Israni S."/>
            <person name="Dalin E."/>
            <person name="Tice H."/>
            <person name="Pitluck S."/>
            <person name="Chain P."/>
            <person name="Malfatti S."/>
            <person name="Shin M."/>
            <person name="Vergez L."/>
            <person name="Schmutz J."/>
            <person name="Larimer F."/>
            <person name="Land M."/>
            <person name="Hauser L."/>
            <person name="Kyrpides N."/>
            <person name="Kim E."/>
            <person name="Hahn M."/>
            <person name="Richardson P."/>
        </authorList>
    </citation>
    <scope>NUCLEOTIDE SEQUENCE [LARGE SCALE GENOMIC DNA]</scope>
    <source>
        <strain evidence="2">STIR1</strain>
    </source>
</reference>
<dbReference type="AlphaFoldDB" id="B1XUL7"/>
<accession>B1XUL7</accession>
<evidence type="ECO:0000256" key="1">
    <source>
        <dbReference type="SAM" id="Phobius"/>
    </source>
</evidence>
<dbReference type="SUPFAM" id="SSF82866">
    <property type="entry name" value="Multidrug efflux transporter AcrB transmembrane domain"/>
    <property type="match status" value="1"/>
</dbReference>
<keyword evidence="1" id="KW-0812">Transmembrane</keyword>
<dbReference type="STRING" id="452638.Pnec_0840"/>
<sequence length="81" mass="8642">MMTTIAALMGALPIAYGLGAGAELRQPLGISVAGGLVFSQFVTFIITPVIYLYLDKDAGNGPMDIHQPFLREPNASSHTRH</sequence>
<dbReference type="PANTHER" id="PTHR32063:SF21">
    <property type="entry name" value="MULTIDRUG RESISTANCE PROTEIN MDTB"/>
    <property type="match status" value="1"/>
</dbReference>
<dbReference type="eggNOG" id="COG0841">
    <property type="taxonomic scope" value="Bacteria"/>
</dbReference>
<gene>
    <name evidence="2" type="ordered locus">Pnec_0840</name>
</gene>
<dbReference type="PANTHER" id="PTHR32063">
    <property type="match status" value="1"/>
</dbReference>
<keyword evidence="1" id="KW-0472">Membrane</keyword>
<dbReference type="Pfam" id="PF00873">
    <property type="entry name" value="ACR_tran"/>
    <property type="match status" value="1"/>
</dbReference>
<dbReference type="KEGG" id="pne:Pnec_0840"/>
<dbReference type="InterPro" id="IPR001036">
    <property type="entry name" value="Acrflvin-R"/>
</dbReference>
<keyword evidence="1" id="KW-1133">Transmembrane helix</keyword>
<dbReference type="HOGENOM" id="CLU_2570893_0_0_4"/>
<dbReference type="GO" id="GO:0042910">
    <property type="term" value="F:xenobiotic transmembrane transporter activity"/>
    <property type="evidence" value="ECO:0007669"/>
    <property type="project" value="TreeGrafter"/>
</dbReference>
<feature type="transmembrane region" description="Helical" evidence="1">
    <location>
        <begin position="29"/>
        <end position="54"/>
    </location>
</feature>
<evidence type="ECO:0000313" key="2">
    <source>
        <dbReference type="EMBL" id="ACB44044.1"/>
    </source>
</evidence>
<dbReference type="EMBL" id="CP001010">
    <property type="protein sequence ID" value="ACB44044.1"/>
    <property type="molecule type" value="Genomic_DNA"/>
</dbReference>
<organism evidence="2">
    <name type="scientific">Polynucleobacter necessarius subsp. necessarius (strain STIR1)</name>
    <dbReference type="NCBI Taxonomy" id="452638"/>
    <lineage>
        <taxon>Bacteria</taxon>
        <taxon>Pseudomonadati</taxon>
        <taxon>Pseudomonadota</taxon>
        <taxon>Betaproteobacteria</taxon>
        <taxon>Burkholderiales</taxon>
        <taxon>Burkholderiaceae</taxon>
        <taxon>Polynucleobacter</taxon>
    </lineage>
</organism>
<protein>
    <submittedName>
        <fullName evidence="2">Acriflavin resistance protein</fullName>
    </submittedName>
</protein>
<dbReference type="GO" id="GO:0005886">
    <property type="term" value="C:plasma membrane"/>
    <property type="evidence" value="ECO:0007669"/>
    <property type="project" value="TreeGrafter"/>
</dbReference>
<name>B1XUL7_POLNS</name>
<proteinExistence type="predicted"/>
<dbReference type="Gene3D" id="1.20.1640.10">
    <property type="entry name" value="Multidrug efflux transporter AcrB transmembrane domain"/>
    <property type="match status" value="1"/>
</dbReference>